<reference evidence="28" key="1">
    <citation type="submission" date="2025-08" db="UniProtKB">
        <authorList>
            <consortium name="Ensembl"/>
        </authorList>
    </citation>
    <scope>IDENTIFICATION</scope>
</reference>
<keyword evidence="9" id="KW-0645">Protease</keyword>
<dbReference type="PROSITE" id="PS52035">
    <property type="entry name" value="PEPTIDASE_M14"/>
    <property type="match status" value="1"/>
</dbReference>
<evidence type="ECO:0000256" key="19">
    <source>
        <dbReference type="ARBA" id="ARBA00029302"/>
    </source>
</evidence>
<comment type="catalytic activity">
    <reaction evidence="19">
        <text>(L-glutamyl)(n+1)-gamma-L-glutamyl-L-glutamyl-[protein] + H2O = (L-glutamyl)(n)-gamma-L-glutamyl-L-glutamyl-[protein] + L-glutamate</text>
        <dbReference type="Rhea" id="RHEA:60004"/>
        <dbReference type="Rhea" id="RHEA-COMP:15519"/>
        <dbReference type="Rhea" id="RHEA-COMP:15675"/>
        <dbReference type="ChEBI" id="CHEBI:15377"/>
        <dbReference type="ChEBI" id="CHEBI:29985"/>
        <dbReference type="ChEBI" id="CHEBI:143623"/>
    </reaction>
    <physiologicalReaction direction="left-to-right" evidence="19">
        <dbReference type="Rhea" id="RHEA:60005"/>
    </physiologicalReaction>
</comment>
<dbReference type="Ensembl" id="ENSSGRT00000011301.1">
    <property type="protein sequence ID" value="ENSSGRP00000010405.1"/>
    <property type="gene ID" value="ENSSGRG00000006900.1"/>
</dbReference>
<keyword evidence="15" id="KW-0206">Cytoskeleton</keyword>
<evidence type="ECO:0000256" key="10">
    <source>
        <dbReference type="ARBA" id="ARBA00022723"/>
    </source>
</evidence>
<evidence type="ECO:0000256" key="14">
    <source>
        <dbReference type="ARBA" id="ARBA00023049"/>
    </source>
</evidence>
<evidence type="ECO:0000313" key="28">
    <source>
        <dbReference type="Ensembl" id="ENSSGRP00000010405.1"/>
    </source>
</evidence>
<dbReference type="GO" id="GO:0005794">
    <property type="term" value="C:Golgi apparatus"/>
    <property type="evidence" value="ECO:0007669"/>
    <property type="project" value="UniProtKB-SubCell"/>
</dbReference>
<comment type="cofactor">
    <cofactor evidence="1">
        <name>Zn(2+)</name>
        <dbReference type="ChEBI" id="CHEBI:29105"/>
    </cofactor>
</comment>
<evidence type="ECO:0000256" key="21">
    <source>
        <dbReference type="ARBA" id="ARBA00063732"/>
    </source>
</evidence>
<keyword evidence="8" id="KW-0121">Carboxypeptidase</keyword>
<dbReference type="Gene3D" id="3.40.630.10">
    <property type="entry name" value="Zn peptidases"/>
    <property type="match status" value="1"/>
</dbReference>
<feature type="compositionally biased region" description="Basic and acidic residues" evidence="26">
    <location>
        <begin position="536"/>
        <end position="548"/>
    </location>
</feature>
<comment type="similarity">
    <text evidence="6 25">Belongs to the peptidase M14 family.</text>
</comment>
<comment type="catalytic activity">
    <reaction evidence="17">
        <text>C-terminal L-alpha-aminoacyl-L-glutamyl-L-glutamyl-[tubulin] + H2O = C-terminal L-alpha-aminoacyl-L-glutamyl-[tubulin] + L-glutamate</text>
        <dbReference type="Rhea" id="RHEA:63792"/>
        <dbReference type="Rhea" id="RHEA-COMP:16435"/>
        <dbReference type="Rhea" id="RHEA-COMP:16436"/>
        <dbReference type="ChEBI" id="CHEBI:15377"/>
        <dbReference type="ChEBI" id="CHEBI:29985"/>
        <dbReference type="ChEBI" id="CHEBI:149555"/>
        <dbReference type="ChEBI" id="CHEBI:149556"/>
        <dbReference type="EC" id="3.4.17.24"/>
    </reaction>
    <physiologicalReaction direction="left-to-right" evidence="17">
        <dbReference type="Rhea" id="RHEA:63793"/>
    </physiologicalReaction>
</comment>
<dbReference type="FunFam" id="2.60.40.3120:FF:000003">
    <property type="entry name" value="cytosolic carboxypeptidase 6 isoform X2"/>
    <property type="match status" value="1"/>
</dbReference>
<evidence type="ECO:0000256" key="7">
    <source>
        <dbReference type="ARBA" id="ARBA00022490"/>
    </source>
</evidence>
<keyword evidence="16" id="KW-0966">Cell projection</keyword>
<comment type="subunit">
    <text evidence="21">Interacts with MYLK.</text>
</comment>
<evidence type="ECO:0000256" key="8">
    <source>
        <dbReference type="ARBA" id="ARBA00022645"/>
    </source>
</evidence>
<evidence type="ECO:0000256" key="3">
    <source>
        <dbReference type="ARBA" id="ARBA00004120"/>
    </source>
</evidence>
<evidence type="ECO:0000256" key="2">
    <source>
        <dbReference type="ARBA" id="ARBA00004114"/>
    </source>
</evidence>
<comment type="function">
    <text evidence="20">Metallocarboxypeptidase that mediates protein deglutamylation of tubulin and non-tubulin target proteins. Catalyzes the removal of polyglutamate side chains present on the gamma-carboxyl group of glutamate residues within the C-terminal tail of tubulin protein. Specifically cleaves tubulin long-side-chains, while it is not able to remove the branching point glutamate. Also catalyzes the removal of polyglutamate residues from the carboxy-terminus of non-tubulin proteins such as MYLK. Mediates the deglutamylation of nucleotidyltransferase CGAS, leading to CGAS antiviral defense response activation. Involved in KLF4 deglutamylation which promotes KLF4 proteasome-mediated degradation, thereby negatively regulating cell pluripotency maintenance and embryogenesis.</text>
</comment>
<dbReference type="EC" id="3.4.17.24" evidence="18"/>
<evidence type="ECO:0000256" key="23">
    <source>
        <dbReference type="ARBA" id="ARBA00079132"/>
    </source>
</evidence>
<evidence type="ECO:0000256" key="12">
    <source>
        <dbReference type="ARBA" id="ARBA00022833"/>
    </source>
</evidence>
<keyword evidence="13" id="KW-0333">Golgi apparatus</keyword>
<evidence type="ECO:0000256" key="15">
    <source>
        <dbReference type="ARBA" id="ARBA00023212"/>
    </source>
</evidence>
<dbReference type="GO" id="GO:0005814">
    <property type="term" value="C:centriole"/>
    <property type="evidence" value="ECO:0007669"/>
    <property type="project" value="UniProtKB-SubCell"/>
</dbReference>
<evidence type="ECO:0000256" key="11">
    <source>
        <dbReference type="ARBA" id="ARBA00022801"/>
    </source>
</evidence>
<dbReference type="InterPro" id="IPR000834">
    <property type="entry name" value="Peptidase_M14"/>
</dbReference>
<proteinExistence type="inferred from homology"/>
<evidence type="ECO:0000256" key="24">
    <source>
        <dbReference type="ARBA" id="ARBA00079230"/>
    </source>
</evidence>
<feature type="compositionally biased region" description="Polar residues" evidence="26">
    <location>
        <begin position="522"/>
        <end position="532"/>
    </location>
</feature>
<keyword evidence="29" id="KW-1185">Reference proteome</keyword>
<dbReference type="GO" id="GO:0004181">
    <property type="term" value="F:metallocarboxypeptidase activity"/>
    <property type="evidence" value="ECO:0007669"/>
    <property type="project" value="InterPro"/>
</dbReference>
<evidence type="ECO:0000259" key="27">
    <source>
        <dbReference type="PROSITE" id="PS52035"/>
    </source>
</evidence>
<evidence type="ECO:0000256" key="17">
    <source>
        <dbReference type="ARBA" id="ARBA00024524"/>
    </source>
</evidence>
<feature type="active site" description="Proton donor/acceptor" evidence="25">
    <location>
        <position position="463"/>
    </location>
</feature>
<dbReference type="AlphaFoldDB" id="A0A672KJ53"/>
<keyword evidence="10" id="KW-0479">Metal-binding</keyword>
<dbReference type="PANTHER" id="PTHR12756">
    <property type="entry name" value="CYTOSOLIC CARBOXYPEPTIDASE"/>
    <property type="match status" value="1"/>
</dbReference>
<reference evidence="28" key="2">
    <citation type="submission" date="2025-09" db="UniProtKB">
        <authorList>
            <consortium name="Ensembl"/>
        </authorList>
    </citation>
    <scope>IDENTIFICATION</scope>
</reference>
<dbReference type="GO" id="GO:0005829">
    <property type="term" value="C:cytosol"/>
    <property type="evidence" value="ECO:0007669"/>
    <property type="project" value="UniProtKB-SubCell"/>
</dbReference>
<keyword evidence="12" id="KW-0862">Zinc</keyword>
<evidence type="ECO:0000256" key="5">
    <source>
        <dbReference type="ARBA" id="ARBA00004555"/>
    </source>
</evidence>
<dbReference type="GO" id="GO:0008270">
    <property type="term" value="F:zinc ion binding"/>
    <property type="evidence" value="ECO:0007669"/>
    <property type="project" value="InterPro"/>
</dbReference>
<dbReference type="SUPFAM" id="SSF53187">
    <property type="entry name" value="Zn-dependent exopeptidases"/>
    <property type="match status" value="1"/>
</dbReference>
<evidence type="ECO:0000256" key="1">
    <source>
        <dbReference type="ARBA" id="ARBA00001947"/>
    </source>
</evidence>
<dbReference type="GO" id="GO:0006508">
    <property type="term" value="P:proteolysis"/>
    <property type="evidence" value="ECO:0007669"/>
    <property type="project" value="UniProtKB-KW"/>
</dbReference>
<dbReference type="Pfam" id="PF18027">
    <property type="entry name" value="Pepdidase_M14_N"/>
    <property type="match status" value="1"/>
</dbReference>
<feature type="domain" description="Peptidase M14" evidence="27">
    <location>
        <begin position="229"/>
        <end position="500"/>
    </location>
</feature>
<dbReference type="InParanoid" id="A0A672KJ53"/>
<dbReference type="CDD" id="cd06908">
    <property type="entry name" value="M14_AGBL4_like"/>
    <property type="match status" value="1"/>
</dbReference>
<sequence>MRLHGIIWRVVGRHPCGWGSCALVARLHLLVTSNHSSRAAASCRLGNARSASQACVGLYGGTMEENSREHLDTDNETGGEDGLVGNVNKLMVTPPGYTGPPKKGHIVFDACFESGNLGRVDYISEFEFDLFIRPDTCNPRFRVWFNFTVENVRETQRVIFNIVNFSKTKSLYRDGMSPVVKSTSRPKWQRLPAKNVYYYRCPDHRRNYVMSFAFCFDREDDVYQFAYCYPYTYSRLQHYLASLERRNLDYLLREQLGLSVQQRRLDLLTITNPAHLNQEREKRVVFLTARVHPGESPASFICQGVIDFLVSQHPIAQVLRDHVIFKIVPMLNPDGVFLGNYRCSLMGFDLNRHWQDPSPWAHPTLHAVKQLIVQMNQDPKVSLEFYIDVHAHSTMMNGFMYGNVFEEEERGQRQAVFPQLLCQNAPDFSLSSTSFNRDMVKAGTGRRFLGGLLDDTSYCYTLEVSFYSYMTAGSTSPVPYTEDGYMKLGRNVARTFLDYYKLNNLIDESKLTGHINSPFDGTSTSYQGNNAGNGKVKGDRKPHGVRDY</sequence>
<dbReference type="OMA" id="LRLWFNF"/>
<dbReference type="Gene3D" id="2.60.40.3120">
    <property type="match status" value="1"/>
</dbReference>
<dbReference type="Pfam" id="PF00246">
    <property type="entry name" value="Peptidase_M14"/>
    <property type="match status" value="1"/>
</dbReference>
<evidence type="ECO:0000256" key="13">
    <source>
        <dbReference type="ARBA" id="ARBA00023034"/>
    </source>
</evidence>
<keyword evidence="11" id="KW-0378">Hydrolase</keyword>
<feature type="region of interest" description="Disordered" evidence="26">
    <location>
        <begin position="522"/>
        <end position="548"/>
    </location>
</feature>
<evidence type="ECO:0000313" key="29">
    <source>
        <dbReference type="Proteomes" id="UP000472262"/>
    </source>
</evidence>
<evidence type="ECO:0000256" key="9">
    <source>
        <dbReference type="ARBA" id="ARBA00022670"/>
    </source>
</evidence>
<evidence type="ECO:0000256" key="20">
    <source>
        <dbReference type="ARBA" id="ARBA00055609"/>
    </source>
</evidence>
<comment type="subcellular location">
    <subcellularLocation>
        <location evidence="3">Cytoplasm</location>
        <location evidence="3">Cytoskeleton</location>
        <location evidence="3">Cilium basal body</location>
    </subcellularLocation>
    <subcellularLocation>
        <location evidence="2">Cytoplasm</location>
        <location evidence="2">Cytoskeleton</location>
        <location evidence="2">Microtubule organizing center</location>
        <location evidence="2">Centrosome</location>
        <location evidence="2">Centriole</location>
    </subcellularLocation>
    <subcellularLocation>
        <location evidence="4">Cytoplasm</location>
        <location evidence="4">Cytosol</location>
    </subcellularLocation>
    <subcellularLocation>
        <location evidence="5">Golgi apparatus</location>
    </subcellularLocation>
</comment>
<evidence type="ECO:0000256" key="25">
    <source>
        <dbReference type="PROSITE-ProRule" id="PRU01379"/>
    </source>
</evidence>
<keyword evidence="14" id="KW-0482">Metalloprotease</keyword>
<dbReference type="PANTHER" id="PTHR12756:SF9">
    <property type="entry name" value="CYTOSOLIC CARBOXYPEPTIDASE 6"/>
    <property type="match status" value="1"/>
</dbReference>
<evidence type="ECO:0000256" key="22">
    <source>
        <dbReference type="ARBA" id="ARBA00074680"/>
    </source>
</evidence>
<evidence type="ECO:0000256" key="4">
    <source>
        <dbReference type="ARBA" id="ARBA00004514"/>
    </source>
</evidence>
<evidence type="ECO:0000256" key="6">
    <source>
        <dbReference type="ARBA" id="ARBA00005988"/>
    </source>
</evidence>
<evidence type="ECO:0000256" key="16">
    <source>
        <dbReference type="ARBA" id="ARBA00023273"/>
    </source>
</evidence>
<dbReference type="SMART" id="SM00631">
    <property type="entry name" value="Zn_pept"/>
    <property type="match status" value="1"/>
</dbReference>
<dbReference type="FunFam" id="3.40.630.10:FF:000062">
    <property type="entry name" value="Cytosolic carboxypeptidase 6"/>
    <property type="match status" value="1"/>
</dbReference>
<dbReference type="InterPro" id="IPR050821">
    <property type="entry name" value="Cytosolic_carboxypeptidase"/>
</dbReference>
<organism evidence="28 29">
    <name type="scientific">Sinocyclocheilus grahami</name>
    <name type="common">Dianchi golden-line fish</name>
    <name type="synonym">Barbus grahami</name>
    <dbReference type="NCBI Taxonomy" id="75366"/>
    <lineage>
        <taxon>Eukaryota</taxon>
        <taxon>Metazoa</taxon>
        <taxon>Chordata</taxon>
        <taxon>Craniata</taxon>
        <taxon>Vertebrata</taxon>
        <taxon>Euteleostomi</taxon>
        <taxon>Actinopterygii</taxon>
        <taxon>Neopterygii</taxon>
        <taxon>Teleostei</taxon>
        <taxon>Ostariophysi</taxon>
        <taxon>Cypriniformes</taxon>
        <taxon>Cyprinidae</taxon>
        <taxon>Cyprininae</taxon>
        <taxon>Sinocyclocheilus</taxon>
    </lineage>
</organism>
<protein>
    <recommendedName>
        <fullName evidence="22">Cytosolic carboxypeptidase 6</fullName>
        <ecNumber evidence="18">3.4.17.24</ecNumber>
    </recommendedName>
    <alternativeName>
        <fullName evidence="24">ATP/GTP-binding protein-like 4</fullName>
    </alternativeName>
    <alternativeName>
        <fullName evidence="23">Protein deglutamylase CCP6</fullName>
    </alternativeName>
</protein>
<evidence type="ECO:0000256" key="26">
    <source>
        <dbReference type="SAM" id="MobiDB-lite"/>
    </source>
</evidence>
<dbReference type="InterPro" id="IPR040626">
    <property type="entry name" value="Pepdidase_M14_N"/>
</dbReference>
<keyword evidence="7" id="KW-0963">Cytoplasm</keyword>
<evidence type="ECO:0000256" key="18">
    <source>
        <dbReference type="ARBA" id="ARBA00026108"/>
    </source>
</evidence>
<dbReference type="Proteomes" id="UP000472262">
    <property type="component" value="Unassembled WGS sequence"/>
</dbReference>
<gene>
    <name evidence="28" type="primary">LOC107603279</name>
</gene>
<name>A0A672KJ53_SINGR</name>
<accession>A0A672KJ53</accession>